<dbReference type="PATRIC" id="fig|999411.4.peg.3234"/>
<dbReference type="Proteomes" id="UP000013097">
    <property type="component" value="Unassembled WGS sequence"/>
</dbReference>
<organism evidence="1 2">
    <name type="scientific">Clostridium thermobutyricum</name>
    <dbReference type="NCBI Taxonomy" id="29372"/>
    <lineage>
        <taxon>Bacteria</taxon>
        <taxon>Bacillati</taxon>
        <taxon>Bacillota</taxon>
        <taxon>Clostridia</taxon>
        <taxon>Eubacteriales</taxon>
        <taxon>Clostridiaceae</taxon>
        <taxon>Clostridium</taxon>
    </lineage>
</organism>
<reference evidence="1 2" key="1">
    <citation type="submission" date="2013-01" db="EMBL/GenBank/DDBJ databases">
        <title>The Genome Sequence of Clostridium colicanis 209318.</title>
        <authorList>
            <consortium name="The Broad Institute Genome Sequencing Platform"/>
            <person name="Earl A."/>
            <person name="Ward D."/>
            <person name="Feldgarden M."/>
            <person name="Gevers D."/>
            <person name="Courvalin P."/>
            <person name="Lambert T."/>
            <person name="Walker B."/>
            <person name="Young S.K."/>
            <person name="Zeng Q."/>
            <person name="Gargeya S."/>
            <person name="Fitzgerald M."/>
            <person name="Haas B."/>
            <person name="Abouelleil A."/>
            <person name="Alvarado L."/>
            <person name="Arachchi H.M."/>
            <person name="Berlin A.M."/>
            <person name="Chapman S.B."/>
            <person name="Dewar J."/>
            <person name="Goldberg J."/>
            <person name="Griggs A."/>
            <person name="Gujja S."/>
            <person name="Hansen M."/>
            <person name="Howarth C."/>
            <person name="Imamovic A."/>
            <person name="Larimer J."/>
            <person name="McCowan C."/>
            <person name="Murphy C."/>
            <person name="Neiman D."/>
            <person name="Pearson M."/>
            <person name="Priest M."/>
            <person name="Roberts A."/>
            <person name="Saif S."/>
            <person name="Shea T."/>
            <person name="Sisk P."/>
            <person name="Sykes S."/>
            <person name="Wortman J."/>
            <person name="Nusbaum C."/>
            <person name="Birren B."/>
        </authorList>
    </citation>
    <scope>NUCLEOTIDE SEQUENCE [LARGE SCALE GENOMIC DNA]</scope>
    <source>
        <strain evidence="1 2">209318</strain>
    </source>
</reference>
<dbReference type="InterPro" id="IPR053738">
    <property type="entry name" value="Lambda_capsid_assembly"/>
</dbReference>
<comment type="caution">
    <text evidence="1">The sequence shown here is derived from an EMBL/GenBank/DDBJ whole genome shotgun (WGS) entry which is preliminary data.</text>
</comment>
<dbReference type="AlphaFoldDB" id="N9XS47"/>
<dbReference type="HOGENOM" id="CLU_051310_0_0_9"/>
<evidence type="ECO:0000313" key="2">
    <source>
        <dbReference type="Proteomes" id="UP000013097"/>
    </source>
</evidence>
<evidence type="ECO:0008006" key="3">
    <source>
        <dbReference type="Google" id="ProtNLM"/>
    </source>
</evidence>
<accession>N9XS47</accession>
<evidence type="ECO:0000313" key="1">
    <source>
        <dbReference type="EMBL" id="ENY98763.1"/>
    </source>
</evidence>
<name>N9XS47_9CLOT</name>
<dbReference type="RefSeq" id="WP_002599761.1">
    <property type="nucleotide sequence ID" value="NZ_KB850960.1"/>
</dbReference>
<protein>
    <recommendedName>
        <fullName evidence="3">Major capsid protein E</fullName>
    </recommendedName>
</protein>
<dbReference type="InterPro" id="IPR005564">
    <property type="entry name" value="Major_capsid_GpE"/>
</dbReference>
<gene>
    <name evidence="1" type="ORF">HMPREF1092_03321</name>
</gene>
<dbReference type="Gene3D" id="3.90.1690.10">
    <property type="entry name" value="phage-related protein like domain"/>
    <property type="match status" value="1"/>
</dbReference>
<dbReference type="Pfam" id="PF03864">
    <property type="entry name" value="Phage_cap_E"/>
    <property type="match status" value="1"/>
</dbReference>
<keyword evidence="2" id="KW-1185">Reference proteome</keyword>
<proteinExistence type="predicted"/>
<dbReference type="EMBL" id="AGYT01000026">
    <property type="protein sequence ID" value="ENY98763.1"/>
    <property type="molecule type" value="Genomic_DNA"/>
</dbReference>
<sequence>MANIDDLFNSNVLLNYYQTRQIPPMLGESLFPTMKIQDIEFDMITGADGLPVSASIHAFDTETELASREAIQKGAATLALIKRKIRIGEKDLIKINTPRTNAEQQLAIQKLFNDSDKMVQAVQTRAEAMRMELLSTGKININENGVAVELDYKVPEANTKTFDWSDPKKSTPLADIQTLAQAVQETSGVLPTRALTSTKVLNLILSSVSVKKAIFGVNSDKIATRNDLNTLLTAMELPTIAVYDAKYRVLGADGKYTTKRYFNESSFTVFGPDKVGDSVFGLTAEEIELIGDNKMSQAEMVGNIFVGVEKETDPVARFTKAAATFLPSLVTGNTIGIATIQEVSSQASTLATGK</sequence>
<dbReference type="eggNOG" id="ENOG502Z7JY">
    <property type="taxonomic scope" value="Bacteria"/>
</dbReference>